<accession>A0A645BQE5</accession>
<evidence type="ECO:0000313" key="1">
    <source>
        <dbReference type="EMBL" id="MPM67328.1"/>
    </source>
</evidence>
<proteinExistence type="predicted"/>
<name>A0A645BQE5_9ZZZZ</name>
<dbReference type="EMBL" id="VSSQ01021626">
    <property type="protein sequence ID" value="MPM67328.1"/>
    <property type="molecule type" value="Genomic_DNA"/>
</dbReference>
<sequence>MADHIRHLAQGIRLSAEQPLNAALRQAEHLRQVPKRKGFGFPRALQFNEPVLLIHHDVHIRSRDAVFPVAQIKHRDIRDDAAADRRHLVPDGRLL</sequence>
<comment type="caution">
    <text evidence="1">The sequence shown here is derived from an EMBL/GenBank/DDBJ whole genome shotgun (WGS) entry which is preliminary data.</text>
</comment>
<dbReference type="AlphaFoldDB" id="A0A645BQE5"/>
<organism evidence="1">
    <name type="scientific">bioreactor metagenome</name>
    <dbReference type="NCBI Taxonomy" id="1076179"/>
    <lineage>
        <taxon>unclassified sequences</taxon>
        <taxon>metagenomes</taxon>
        <taxon>ecological metagenomes</taxon>
    </lineage>
</organism>
<reference evidence="1" key="1">
    <citation type="submission" date="2019-08" db="EMBL/GenBank/DDBJ databases">
        <authorList>
            <person name="Kucharzyk K."/>
            <person name="Murdoch R.W."/>
            <person name="Higgins S."/>
            <person name="Loffler F."/>
        </authorList>
    </citation>
    <scope>NUCLEOTIDE SEQUENCE</scope>
</reference>
<protein>
    <submittedName>
        <fullName evidence="1">Uncharacterized protein</fullName>
    </submittedName>
</protein>
<gene>
    <name evidence="1" type="ORF">SDC9_114250</name>
</gene>